<dbReference type="Proteomes" id="UP000029644">
    <property type="component" value="Unassembled WGS sequence"/>
</dbReference>
<gene>
    <name evidence="2" type="ORF">JCM19274_1711</name>
    <name evidence="1" type="ORF">JCM19300_2099</name>
</gene>
<evidence type="ECO:0000313" key="2">
    <source>
        <dbReference type="EMBL" id="GAL81484.1"/>
    </source>
</evidence>
<accession>A0A090VKG3</accession>
<evidence type="ECO:0000313" key="3">
    <source>
        <dbReference type="Proteomes" id="UP000029644"/>
    </source>
</evidence>
<reference evidence="1 3" key="1">
    <citation type="journal article" date="2014" name="Genome Announc.">
        <title>Draft Genome Sequences of Marine Flavobacterium Algibacter lectus Strains SS8 and NR4.</title>
        <authorList>
            <person name="Takatani N."/>
            <person name="Nakanishi M."/>
            <person name="Meirelles P."/>
            <person name="Mino S."/>
            <person name="Suda W."/>
            <person name="Oshima K."/>
            <person name="Hattori M."/>
            <person name="Ohkuma M."/>
            <person name="Hosokawa M."/>
            <person name="Miyashita K."/>
            <person name="Thompson F.L."/>
            <person name="Niwa A."/>
            <person name="Sawabe T."/>
            <person name="Sawabe T."/>
        </authorList>
    </citation>
    <scope>NUCLEOTIDE SEQUENCE [LARGE SCALE GENOMIC DNA]</scope>
    <source>
        <strain evidence="2">JCM 19274</strain>
        <strain evidence="1 3">JCM 19300</strain>
    </source>
</reference>
<dbReference type="OrthoDB" id="892266at2"/>
<sequence length="220" mass="25198">MKNFIYITLITLLITSCKGNIKSIPEVKPLTIAEKIANAHGFENWKNVNEIAFTFNVDKDSTHFERRWVWKPKTNDITSITSTDTISYNRSALDSISLKVDPGFINDKFWLLIPFQLVWDSGTTISTPVKTEAPISKTALNKITLTYSNDGGYTPGDAYDIFYDDHFLIKEWIFRKANQKEPSMMTTFENYKDINGLKLAADHKKPNGNWNLNFTNISIK</sequence>
<evidence type="ECO:0008006" key="4">
    <source>
        <dbReference type="Google" id="ProtNLM"/>
    </source>
</evidence>
<comment type="caution">
    <text evidence="1">The sequence shown here is derived from an EMBL/GenBank/DDBJ whole genome shotgun (WGS) entry which is preliminary data.</text>
</comment>
<dbReference type="AlphaFoldDB" id="A0A090VKG3"/>
<dbReference type="Proteomes" id="UP000029643">
    <property type="component" value="Unassembled WGS sequence"/>
</dbReference>
<dbReference type="EMBL" id="BBNU01000016">
    <property type="protein sequence ID" value="GAL81484.1"/>
    <property type="molecule type" value="Genomic_DNA"/>
</dbReference>
<proteinExistence type="predicted"/>
<dbReference type="EMBL" id="BBNQ01000014">
    <property type="protein sequence ID" value="GAL63844.1"/>
    <property type="molecule type" value="Genomic_DNA"/>
</dbReference>
<protein>
    <recommendedName>
        <fullName evidence="4">Selenophosphate synthetase</fullName>
    </recommendedName>
</protein>
<name>A0A090VKG3_9FLAO</name>
<organism evidence="1 3">
    <name type="scientific">Algibacter lectus</name>
    <dbReference type="NCBI Taxonomy" id="221126"/>
    <lineage>
        <taxon>Bacteria</taxon>
        <taxon>Pseudomonadati</taxon>
        <taxon>Bacteroidota</taxon>
        <taxon>Flavobacteriia</taxon>
        <taxon>Flavobacteriales</taxon>
        <taxon>Flavobacteriaceae</taxon>
        <taxon>Algibacter</taxon>
    </lineage>
</organism>
<dbReference type="PROSITE" id="PS51257">
    <property type="entry name" value="PROKAR_LIPOPROTEIN"/>
    <property type="match status" value="1"/>
</dbReference>
<dbReference type="RefSeq" id="WP_042499814.1">
    <property type="nucleotide sequence ID" value="NZ_BBNQ01000014.1"/>
</dbReference>
<evidence type="ECO:0000313" key="1">
    <source>
        <dbReference type="EMBL" id="GAL63844.1"/>
    </source>
</evidence>
<dbReference type="STRING" id="221126.SAMN04489722_11253"/>